<dbReference type="Gene3D" id="2.30.39.10">
    <property type="entry name" value="Alpha-1-antitrypsin, domain 1"/>
    <property type="match status" value="1"/>
</dbReference>
<dbReference type="InterPro" id="IPR042185">
    <property type="entry name" value="Serpin_sf_2"/>
</dbReference>
<organism evidence="4 5">
    <name type="scientific">Lithocarpus litseifolius</name>
    <dbReference type="NCBI Taxonomy" id="425828"/>
    <lineage>
        <taxon>Eukaryota</taxon>
        <taxon>Viridiplantae</taxon>
        <taxon>Streptophyta</taxon>
        <taxon>Embryophyta</taxon>
        <taxon>Tracheophyta</taxon>
        <taxon>Spermatophyta</taxon>
        <taxon>Magnoliopsida</taxon>
        <taxon>eudicotyledons</taxon>
        <taxon>Gunneridae</taxon>
        <taxon>Pentapetalae</taxon>
        <taxon>rosids</taxon>
        <taxon>fabids</taxon>
        <taxon>Fagales</taxon>
        <taxon>Fagaceae</taxon>
        <taxon>Lithocarpus</taxon>
    </lineage>
</organism>
<feature type="domain" description="Serpin" evidence="3">
    <location>
        <begin position="43"/>
        <end position="410"/>
    </location>
</feature>
<dbReference type="EMBL" id="JAZDWU010000006">
    <property type="protein sequence ID" value="KAL0000010.1"/>
    <property type="molecule type" value="Genomic_DNA"/>
</dbReference>
<dbReference type="PANTHER" id="PTHR11461">
    <property type="entry name" value="SERINE PROTEASE INHIBITOR, SERPIN"/>
    <property type="match status" value="1"/>
</dbReference>
<gene>
    <name evidence="4" type="ORF">SO802_019612</name>
</gene>
<reference evidence="4 5" key="1">
    <citation type="submission" date="2024-01" db="EMBL/GenBank/DDBJ databases">
        <title>A telomere-to-telomere, gap-free genome of sweet tea (Lithocarpus litseifolius).</title>
        <authorList>
            <person name="Zhou J."/>
        </authorList>
    </citation>
    <scope>NUCLEOTIDE SEQUENCE [LARGE SCALE GENOMIC DNA]</scope>
    <source>
        <strain evidence="4">Zhou-2022a</strain>
        <tissue evidence="4">Leaf</tissue>
    </source>
</reference>
<evidence type="ECO:0000256" key="2">
    <source>
        <dbReference type="RuleBase" id="RU000411"/>
    </source>
</evidence>
<proteinExistence type="inferred from homology"/>
<dbReference type="Proteomes" id="UP001459277">
    <property type="component" value="Unassembled WGS sequence"/>
</dbReference>
<dbReference type="Pfam" id="PF00079">
    <property type="entry name" value="Serpin"/>
    <property type="match status" value="1"/>
</dbReference>
<evidence type="ECO:0000313" key="4">
    <source>
        <dbReference type="EMBL" id="KAL0000010.1"/>
    </source>
</evidence>
<dbReference type="Gene3D" id="2.10.310.10">
    <property type="entry name" value="Serpins superfamily"/>
    <property type="match status" value="1"/>
</dbReference>
<keyword evidence="5" id="KW-1185">Reference proteome</keyword>
<dbReference type="InterPro" id="IPR042178">
    <property type="entry name" value="Serpin_sf_1"/>
</dbReference>
<name>A0AAW2CTA1_9ROSI</name>
<dbReference type="PANTHER" id="PTHR11461:SF315">
    <property type="entry name" value="SERPIN-Z3-LIKE"/>
    <property type="match status" value="1"/>
</dbReference>
<dbReference type="AlphaFoldDB" id="A0AAW2CTA1"/>
<dbReference type="PROSITE" id="PS00284">
    <property type="entry name" value="SERPIN"/>
    <property type="match status" value="1"/>
</dbReference>
<comment type="similarity">
    <text evidence="1 2">Belongs to the serpin family.</text>
</comment>
<sequence>METCKLQPPFPSPPIIGISSKKANTLPMISRFPKHLGLQLAKQNLLNEAEKGFEKNLACSPLSIATMMNMLTAGSSKHGLKDRLSSLGCETMDELDNQSLQLLDVVSSKDTWKTGDPLLTFANGCWIDQRFSLKPSFTEILQNIYKVEPKALDFENNKGDVVEKVNSWVNNETKGLIKEILKNLDDQTALILANALYFKGVWEDPFVVKMTKDDKFYLLNGEEVEVPFMYKKSGIHLYGSFDGFKVLKLPYKNKQDQRQFSMYFYLPDERDGLKNLLQQLNPNSEFLKHQLMLKTKFIRNIRIPKFKFPYDFDVSKVIGSLGLAQPSIVLHSPDGNEVVGPPTAIEHKAHIEVNEMGTEAAAVTCSFIAGCAQFQQPPPPLTFKADHPFMFMIMEDMSRIPLFVGAVVNPLLET</sequence>
<dbReference type="Gene3D" id="6.20.40.10">
    <property type="match status" value="1"/>
</dbReference>
<dbReference type="GO" id="GO:0004867">
    <property type="term" value="F:serine-type endopeptidase inhibitor activity"/>
    <property type="evidence" value="ECO:0007669"/>
    <property type="project" value="InterPro"/>
</dbReference>
<accession>A0AAW2CTA1</accession>
<dbReference type="GO" id="GO:0005615">
    <property type="term" value="C:extracellular space"/>
    <property type="evidence" value="ECO:0007669"/>
    <property type="project" value="InterPro"/>
</dbReference>
<dbReference type="SUPFAM" id="SSF56574">
    <property type="entry name" value="Serpins"/>
    <property type="match status" value="1"/>
</dbReference>
<dbReference type="InterPro" id="IPR000215">
    <property type="entry name" value="Serpin_fam"/>
</dbReference>
<evidence type="ECO:0000259" key="3">
    <source>
        <dbReference type="SMART" id="SM00093"/>
    </source>
</evidence>
<evidence type="ECO:0000313" key="5">
    <source>
        <dbReference type="Proteomes" id="UP001459277"/>
    </source>
</evidence>
<comment type="caution">
    <text evidence="4">The sequence shown here is derived from an EMBL/GenBank/DDBJ whole genome shotgun (WGS) entry which is preliminary data.</text>
</comment>
<dbReference type="CDD" id="cd02043">
    <property type="entry name" value="serpinP_plants"/>
    <property type="match status" value="1"/>
</dbReference>
<dbReference type="SMART" id="SM00093">
    <property type="entry name" value="SERPIN"/>
    <property type="match status" value="1"/>
</dbReference>
<dbReference type="Gene3D" id="3.30.497.10">
    <property type="entry name" value="Antithrombin, subunit I, domain 2"/>
    <property type="match status" value="1"/>
</dbReference>
<dbReference type="InterPro" id="IPR023796">
    <property type="entry name" value="Serpin_dom"/>
</dbReference>
<dbReference type="InterPro" id="IPR036186">
    <property type="entry name" value="Serpin_sf"/>
</dbReference>
<protein>
    <recommendedName>
        <fullName evidence="3">Serpin domain-containing protein</fullName>
    </recommendedName>
</protein>
<dbReference type="InterPro" id="IPR023795">
    <property type="entry name" value="Serpin_CS"/>
</dbReference>
<evidence type="ECO:0000256" key="1">
    <source>
        <dbReference type="ARBA" id="ARBA00009500"/>
    </source>
</evidence>